<dbReference type="Proteomes" id="UP000515908">
    <property type="component" value="Chromosome 15"/>
</dbReference>
<dbReference type="VEuPathDB" id="TriTrypDB:ADEAN_000731200"/>
<feature type="compositionally biased region" description="Polar residues" evidence="1">
    <location>
        <begin position="50"/>
        <end position="60"/>
    </location>
</feature>
<evidence type="ECO:0000313" key="3">
    <source>
        <dbReference type="Proteomes" id="UP000515908"/>
    </source>
</evidence>
<protein>
    <submittedName>
        <fullName evidence="2">Uncharacterized protein</fullName>
    </submittedName>
</protein>
<feature type="region of interest" description="Disordered" evidence="1">
    <location>
        <begin position="34"/>
        <end position="80"/>
    </location>
</feature>
<proteinExistence type="predicted"/>
<evidence type="ECO:0000313" key="2">
    <source>
        <dbReference type="EMBL" id="CAD2219800.1"/>
    </source>
</evidence>
<dbReference type="EMBL" id="LR877159">
    <property type="protein sequence ID" value="CAD2219800.1"/>
    <property type="molecule type" value="Genomic_DNA"/>
</dbReference>
<name>A0A7G2CIX5_9TRYP</name>
<accession>A0A7G2CIX5</accession>
<keyword evidence="3" id="KW-1185">Reference proteome</keyword>
<sequence>MTRLLFPDFKRMFGSLLGDTSAATALARRQGEQLRNKANQRHRAALGTKGTASLNSTFTEVKTEARPTQPAARPQPPCHRRLAFPSAPATAAARHVDETGRGVCFVECLRYPQDAPPAYAG</sequence>
<gene>
    <name evidence="2" type="ORF">ADEAN_000731200</name>
</gene>
<organism evidence="2 3">
    <name type="scientific">Angomonas deanei</name>
    <dbReference type="NCBI Taxonomy" id="59799"/>
    <lineage>
        <taxon>Eukaryota</taxon>
        <taxon>Discoba</taxon>
        <taxon>Euglenozoa</taxon>
        <taxon>Kinetoplastea</taxon>
        <taxon>Metakinetoplastina</taxon>
        <taxon>Trypanosomatida</taxon>
        <taxon>Trypanosomatidae</taxon>
        <taxon>Strigomonadinae</taxon>
        <taxon>Angomonas</taxon>
    </lineage>
</organism>
<reference evidence="2 3" key="1">
    <citation type="submission" date="2020-08" db="EMBL/GenBank/DDBJ databases">
        <authorList>
            <person name="Newling K."/>
            <person name="Davey J."/>
            <person name="Forrester S."/>
        </authorList>
    </citation>
    <scope>NUCLEOTIDE SEQUENCE [LARGE SCALE GENOMIC DNA]</scope>
    <source>
        <strain evidence="3">Crithidia deanei Carvalho (ATCC PRA-265)</strain>
    </source>
</reference>
<evidence type="ECO:0000256" key="1">
    <source>
        <dbReference type="SAM" id="MobiDB-lite"/>
    </source>
</evidence>
<dbReference type="AlphaFoldDB" id="A0A7G2CIX5"/>